<dbReference type="EC" id="4.2.2.2" evidence="2"/>
<reference evidence="2 3" key="1">
    <citation type="journal article" date="2008" name="J. Bacteriol.">
        <title>Insights into plant cell wall degradation from the genome sequence of the soil bacterium Cellvibrio japonicus.</title>
        <authorList>
            <person name="Deboy R.T."/>
            <person name="Mongodin E.F."/>
            <person name="Fouts D.E."/>
            <person name="Tailford L.E."/>
            <person name="Khouri H."/>
            <person name="Emerson J.B."/>
            <person name="Mohamoud Y."/>
            <person name="Watkins K."/>
            <person name="Henrissat B."/>
            <person name="Gilbert H.J."/>
            <person name="Nelson K.E."/>
        </authorList>
    </citation>
    <scope>NUCLEOTIDE SEQUENCE [LARGE SCALE GENOMIC DNA]</scope>
    <source>
        <strain evidence="2 3">Ueda107</strain>
    </source>
</reference>
<sequence>MHLGVALFTTSLIACGGGSGGSSNNSTSSSSSSVPGSASSSQGTSVSSSSSSASLEPASSSSSSSSSEPVSSSSSVSSSLPSAASPLPLLENFNDVVDADGFFSEGYKSLSASNQAFYFRVSGTPLFSDGRMRLPAARFTLGNTQPETTSAAGDTQTQGELDLSQAYRISFCVLDWEVTGSNKNLQLYVDNNTSAAANSIHGSSSRIHQVAVDTLTRGERVVVESSLGSATSYLQLRTESGAVVVLDDLWIGYQADTSTEPSAQSCAGYLVSSSSSSSSSSSGSNSSSAPMLSQTNNPVYTELNNYKSWLSSSGDAAAKLAADKTRADNMISWQLPHGGFYKFDVSKYNNPWNGSESRSDWRGANNVELGTIDNDATVSELLFLADVYRRSGDSKYRDAARRAMDFILTMQYASGGWPQVYPARTGTTYSNHVTFNDDAMARVLILLDQSQKAVAPLDGDLFSGEQLSQIEAAINKGVDFIVNAQIEQNGVKTVWCAQHDPVTYVPRGARSYELPSKSGKESVLVVAFLMTRPQTPEVEASVKAALAWYRSDSVKVANTAYIKRSSGSTDDSYNPIQPQSGSTMWYRFYDVDADTGFFSGRLSTDNPPGTGKQYDIMEIEPERRYGYEWGGDYGTKILNYAQSVGY</sequence>
<organism evidence="2 3">
    <name type="scientific">Cellvibrio japonicus (strain Ueda107)</name>
    <name type="common">Pseudomonas fluorescens subsp. cellulosa</name>
    <dbReference type="NCBI Taxonomy" id="498211"/>
    <lineage>
        <taxon>Bacteria</taxon>
        <taxon>Pseudomonadati</taxon>
        <taxon>Pseudomonadota</taxon>
        <taxon>Gammaproteobacteria</taxon>
        <taxon>Cellvibrionales</taxon>
        <taxon>Cellvibrionaceae</taxon>
        <taxon>Cellvibrio</taxon>
    </lineage>
</organism>
<evidence type="ECO:0000256" key="1">
    <source>
        <dbReference type="SAM" id="MobiDB-lite"/>
    </source>
</evidence>
<dbReference type="EMBL" id="CP000934">
    <property type="protein sequence ID" value="ACE84005.1"/>
    <property type="molecule type" value="Genomic_DNA"/>
</dbReference>
<dbReference type="Gene3D" id="1.50.10.20">
    <property type="match status" value="1"/>
</dbReference>
<keyword evidence="2" id="KW-0456">Lyase</keyword>
<dbReference type="NCBIfam" id="TIGR02474">
    <property type="entry name" value="pec_lyase"/>
    <property type="match status" value="1"/>
</dbReference>
<gene>
    <name evidence="2" type="primary">pel10B</name>
    <name evidence="2" type="ordered locus">CJA_2040</name>
</gene>
<feature type="compositionally biased region" description="Low complexity" evidence="1">
    <location>
        <begin position="22"/>
        <end position="78"/>
    </location>
</feature>
<dbReference type="Proteomes" id="UP000001036">
    <property type="component" value="Chromosome"/>
</dbReference>
<dbReference type="AlphaFoldDB" id="B3PHN9"/>
<keyword evidence="3" id="KW-1185">Reference proteome</keyword>
<dbReference type="eggNOG" id="COG3866">
    <property type="taxonomic scope" value="Bacteria"/>
</dbReference>
<dbReference type="GO" id="GO:0030570">
    <property type="term" value="F:pectate lyase activity"/>
    <property type="evidence" value="ECO:0007669"/>
    <property type="project" value="UniProtKB-EC"/>
</dbReference>
<protein>
    <submittedName>
        <fullName evidence="2">Pectate lyase, putative, pel10B</fullName>
        <ecNumber evidence="2">4.2.2.2</ecNumber>
    </submittedName>
</protein>
<dbReference type="Pfam" id="PF09492">
    <property type="entry name" value="Pec_lyase"/>
    <property type="match status" value="1"/>
</dbReference>
<dbReference type="SUPFAM" id="SSF81853">
    <property type="entry name" value="Family 10 polysaccharide lyase"/>
    <property type="match status" value="1"/>
</dbReference>
<evidence type="ECO:0000313" key="3">
    <source>
        <dbReference type="Proteomes" id="UP000001036"/>
    </source>
</evidence>
<evidence type="ECO:0000313" key="2">
    <source>
        <dbReference type="EMBL" id="ACE84005.1"/>
    </source>
</evidence>
<proteinExistence type="predicted"/>
<dbReference type="eggNOG" id="COG1657">
    <property type="taxonomic scope" value="Bacteria"/>
</dbReference>
<feature type="region of interest" description="Disordered" evidence="1">
    <location>
        <begin position="18"/>
        <end position="78"/>
    </location>
</feature>
<dbReference type="STRING" id="498211.CJA_2040"/>
<dbReference type="InterPro" id="IPR012669">
    <property type="entry name" value="Pectate_lyase"/>
</dbReference>
<dbReference type="CAZy" id="PL10">
    <property type="family name" value="Polysaccharide Lyase Family 10"/>
</dbReference>
<dbReference type="HOGENOM" id="CLU_024632_0_0_6"/>
<dbReference type="KEGG" id="cja:CJA_2040"/>
<accession>B3PHN9</accession>
<name>B3PHN9_CELJU</name>